<keyword evidence="2" id="KW-1185">Reference proteome</keyword>
<dbReference type="Proteomes" id="UP000703269">
    <property type="component" value="Unassembled WGS sequence"/>
</dbReference>
<sequence>MTSPSSASTTHVPWSAGDFYTRPSEAGKTLLELHANVTDTGQREQFLRTFATCFREHPSQDVCQGLLEGRLPHALLQVMQDEQLYEQFLSDENVGLYVLSVYGAMHRAMVYAAPPDGLDHYDDAIAAWENHAAEQLTQLWTLLARYPHIFRCGDKLRTKVHEPAVYYAYRLARAFRELIADLMLRYLELCPRTEKGTPRLLESDLGHLAFVCWVGSITGADHPSHGYPSIIMTLFSCASVAERRKFTHDALDSGSIITDTLLARCGEVLASNSDWLVDDDLNEVMQIIQWLIYDRNIGTSFKDAGSFEICRGALIASQRQICSGTEEDLVENLCSTYMLAV</sequence>
<reference evidence="1 2" key="1">
    <citation type="submission" date="2021-08" db="EMBL/GenBank/DDBJ databases">
        <title>Draft Genome Sequence of Phanerochaete sordida strain YK-624.</title>
        <authorList>
            <person name="Mori T."/>
            <person name="Dohra H."/>
            <person name="Suzuki T."/>
            <person name="Kawagishi H."/>
            <person name="Hirai H."/>
        </authorList>
    </citation>
    <scope>NUCLEOTIDE SEQUENCE [LARGE SCALE GENOMIC DNA]</scope>
    <source>
        <strain evidence="1 2">YK-624</strain>
    </source>
</reference>
<evidence type="ECO:0000313" key="2">
    <source>
        <dbReference type="Proteomes" id="UP000703269"/>
    </source>
</evidence>
<name>A0A9P3LFZ1_9APHY</name>
<evidence type="ECO:0000313" key="1">
    <source>
        <dbReference type="EMBL" id="GJE93129.1"/>
    </source>
</evidence>
<dbReference type="AlphaFoldDB" id="A0A9P3LFZ1"/>
<gene>
    <name evidence="1" type="ORF">PsYK624_092880</name>
</gene>
<proteinExistence type="predicted"/>
<comment type="caution">
    <text evidence="1">The sequence shown here is derived from an EMBL/GenBank/DDBJ whole genome shotgun (WGS) entry which is preliminary data.</text>
</comment>
<organism evidence="1 2">
    <name type="scientific">Phanerochaete sordida</name>
    <dbReference type="NCBI Taxonomy" id="48140"/>
    <lineage>
        <taxon>Eukaryota</taxon>
        <taxon>Fungi</taxon>
        <taxon>Dikarya</taxon>
        <taxon>Basidiomycota</taxon>
        <taxon>Agaricomycotina</taxon>
        <taxon>Agaricomycetes</taxon>
        <taxon>Polyporales</taxon>
        <taxon>Phanerochaetaceae</taxon>
        <taxon>Phanerochaete</taxon>
    </lineage>
</organism>
<protein>
    <submittedName>
        <fullName evidence="1">Uncharacterized protein</fullName>
    </submittedName>
</protein>
<dbReference type="EMBL" id="BPQB01000030">
    <property type="protein sequence ID" value="GJE93129.1"/>
    <property type="molecule type" value="Genomic_DNA"/>
</dbReference>
<accession>A0A9P3LFZ1</accession>